<reference evidence="1" key="1">
    <citation type="submission" date="2018-05" db="EMBL/GenBank/DDBJ databases">
        <authorList>
            <person name="Lanie J.A."/>
            <person name="Ng W.-L."/>
            <person name="Kazmierczak K.M."/>
            <person name="Andrzejewski T.M."/>
            <person name="Davidsen T.M."/>
            <person name="Wayne K.J."/>
            <person name="Tettelin H."/>
            <person name="Glass J.I."/>
            <person name="Rusch D."/>
            <person name="Podicherti R."/>
            <person name="Tsui H.-C.T."/>
            <person name="Winkler M.E."/>
        </authorList>
    </citation>
    <scope>NUCLEOTIDE SEQUENCE</scope>
</reference>
<dbReference type="EMBL" id="UINC01164743">
    <property type="protein sequence ID" value="SVD65748.1"/>
    <property type="molecule type" value="Genomic_DNA"/>
</dbReference>
<dbReference type="SUPFAM" id="SSF56601">
    <property type="entry name" value="beta-lactamase/transpeptidase-like"/>
    <property type="match status" value="1"/>
</dbReference>
<organism evidence="1">
    <name type="scientific">marine metagenome</name>
    <dbReference type="NCBI Taxonomy" id="408172"/>
    <lineage>
        <taxon>unclassified sequences</taxon>
        <taxon>metagenomes</taxon>
        <taxon>ecological metagenomes</taxon>
    </lineage>
</organism>
<proteinExistence type="predicted"/>
<feature type="non-terminal residue" evidence="1">
    <location>
        <position position="1"/>
    </location>
</feature>
<protein>
    <submittedName>
        <fullName evidence="1">Uncharacterized protein</fullName>
    </submittedName>
</protein>
<dbReference type="Gene3D" id="3.40.710.10">
    <property type="entry name" value="DD-peptidase/beta-lactamase superfamily"/>
    <property type="match status" value="1"/>
</dbReference>
<dbReference type="AlphaFoldDB" id="A0A382X5W0"/>
<evidence type="ECO:0000313" key="1">
    <source>
        <dbReference type="EMBL" id="SVD65748.1"/>
    </source>
</evidence>
<sequence>GRRILGDRTVRQMMTNHLPGAGDLDDVGDPLYAPGFFVGCGFGLGFATVEDPARGRLQATRGEASWGGAASTVFWVDPVEGVHCIFLTQMVPSSVYASRRWDLRALVNQALVG</sequence>
<dbReference type="PANTHER" id="PTHR43283:SF3">
    <property type="entry name" value="BETA-LACTAMASE FAMILY PROTEIN (AFU_ORTHOLOGUE AFUA_5G07500)"/>
    <property type="match status" value="1"/>
</dbReference>
<dbReference type="InterPro" id="IPR012338">
    <property type="entry name" value="Beta-lactam/transpept-like"/>
</dbReference>
<dbReference type="PANTHER" id="PTHR43283">
    <property type="entry name" value="BETA-LACTAMASE-RELATED"/>
    <property type="match status" value="1"/>
</dbReference>
<name>A0A382X5W0_9ZZZZ</name>
<gene>
    <name evidence="1" type="ORF">METZ01_LOCUS418602</name>
</gene>
<dbReference type="InterPro" id="IPR050789">
    <property type="entry name" value="Diverse_Enzym_Activities"/>
</dbReference>
<accession>A0A382X5W0</accession>